<comment type="caution">
    <text evidence="1">The sequence shown here is derived from an EMBL/GenBank/DDBJ whole genome shotgun (WGS) entry which is preliminary data.</text>
</comment>
<sequence>MKTVSKLFEAMLTKETTPVWGGRAATRVDGPTGMFTWEPKGKIDGPLAMFTWEPPKRG</sequence>
<protein>
    <submittedName>
        <fullName evidence="1">Uncharacterized protein</fullName>
    </submittedName>
</protein>
<gene>
    <name evidence="1" type="ORF">IPF40_06905</name>
    <name evidence="2" type="ORF">IPF40_06910</name>
    <name evidence="3" type="ORF">IPI13_08170</name>
    <name evidence="4" type="ORF">IPP00_04500</name>
</gene>
<evidence type="ECO:0000313" key="6">
    <source>
        <dbReference type="Proteomes" id="UP000726105"/>
    </source>
</evidence>
<name>A0A934X5N5_9MICO</name>
<evidence type="ECO:0000313" key="4">
    <source>
        <dbReference type="EMBL" id="MBL0003260.1"/>
    </source>
</evidence>
<dbReference type="EMBL" id="JADJIB010000002">
    <property type="protein sequence ID" value="MBK7273135.1"/>
    <property type="molecule type" value="Genomic_DNA"/>
</dbReference>
<dbReference type="Proteomes" id="UP000726105">
    <property type="component" value="Unassembled WGS sequence"/>
</dbReference>
<proteinExistence type="predicted"/>
<dbReference type="AlphaFoldDB" id="A0A934X5N5"/>
<dbReference type="Proteomes" id="UP000718281">
    <property type="component" value="Unassembled WGS sequence"/>
</dbReference>
<dbReference type="EMBL" id="JADIXZ010000004">
    <property type="protein sequence ID" value="MBK6300778.1"/>
    <property type="molecule type" value="Genomic_DNA"/>
</dbReference>
<accession>A0A934X5N5</accession>
<evidence type="ECO:0000313" key="5">
    <source>
        <dbReference type="Proteomes" id="UP000718281"/>
    </source>
</evidence>
<evidence type="ECO:0000313" key="1">
    <source>
        <dbReference type="EMBL" id="MBK6300778.1"/>
    </source>
</evidence>
<organism evidence="1 5">
    <name type="scientific">Candidatus Phosphoribacter hodrii</name>
    <dbReference type="NCBI Taxonomy" id="2953743"/>
    <lineage>
        <taxon>Bacteria</taxon>
        <taxon>Bacillati</taxon>
        <taxon>Actinomycetota</taxon>
        <taxon>Actinomycetes</taxon>
        <taxon>Micrococcales</taxon>
        <taxon>Dermatophilaceae</taxon>
        <taxon>Candidatus Phosphoribacter</taxon>
    </lineage>
</organism>
<evidence type="ECO:0000313" key="3">
    <source>
        <dbReference type="EMBL" id="MBK7273135.1"/>
    </source>
</evidence>
<reference evidence="5 6" key="1">
    <citation type="submission" date="2020-10" db="EMBL/GenBank/DDBJ databases">
        <title>Connecting structure to function with the recovery of over 1000 high-quality activated sludge metagenome-assembled genomes encoding full-length rRNA genes using long-read sequencing.</title>
        <authorList>
            <person name="Singleton C.M."/>
            <person name="Petriglieri F."/>
            <person name="Kristensen J.M."/>
            <person name="Kirkegaard R.H."/>
            <person name="Michaelsen T.Y."/>
            <person name="Andersen M.H."/>
            <person name="Karst S.M."/>
            <person name="Dueholm M.S."/>
            <person name="Nielsen P.H."/>
            <person name="Albertsen M."/>
        </authorList>
    </citation>
    <scope>NUCLEOTIDE SEQUENCE [LARGE SCALE GENOMIC DNA]</scope>
    <source>
        <strain evidence="1">AalE_18-Q3-R2-46_BAT3C.188</strain>
        <strain evidence="3">Ega_18-Q3-R5-49_MAXAC.001</strain>
        <strain evidence="4">Ribe_18-Q3-R11-54_MAXAC.001</strain>
    </source>
</reference>
<dbReference type="EMBL" id="JADKGK010000010">
    <property type="protein sequence ID" value="MBL0003260.1"/>
    <property type="molecule type" value="Genomic_DNA"/>
</dbReference>
<evidence type="ECO:0000313" key="2">
    <source>
        <dbReference type="EMBL" id="MBK6300779.1"/>
    </source>
</evidence>
<dbReference type="Proteomes" id="UP000886632">
    <property type="component" value="Unassembled WGS sequence"/>
</dbReference>
<dbReference type="EMBL" id="JADIXZ010000004">
    <property type="protein sequence ID" value="MBK6300779.1"/>
    <property type="molecule type" value="Genomic_DNA"/>
</dbReference>